<keyword evidence="3" id="KW-1185">Reference proteome</keyword>
<protein>
    <submittedName>
        <fullName evidence="2">TIGR03086 family protein</fullName>
    </submittedName>
</protein>
<accession>A0A6L9S763</accession>
<organism evidence="2 3">
    <name type="scientific">Phytoactinopolyspora halotolerans</name>
    <dbReference type="NCBI Taxonomy" id="1981512"/>
    <lineage>
        <taxon>Bacteria</taxon>
        <taxon>Bacillati</taxon>
        <taxon>Actinomycetota</taxon>
        <taxon>Actinomycetes</taxon>
        <taxon>Jiangellales</taxon>
        <taxon>Jiangellaceae</taxon>
        <taxon>Phytoactinopolyspora</taxon>
    </lineage>
</organism>
<sequence>MLDIEPATRVLAGLVRGVGHDRLSAPTPCPEMSLGDLLHHVDGLSVAFTMAATKSFPDGGSQAPSADAAKLGPDWRQRIPEQLAELAQAWKDEAAWTGMTEAGGVQLPAEIAGLVALDEVVIHGWDIAVASGQGFSCDPELLQAVHGFVEASAAENPEGTPGLFGPPVPVPADAPLLDRVIGLTGRDPSWRPPSMSDAS</sequence>
<dbReference type="NCBIfam" id="TIGR03086">
    <property type="entry name" value="TIGR03086 family metal-binding protein"/>
    <property type="match status" value="1"/>
</dbReference>
<dbReference type="Proteomes" id="UP000475214">
    <property type="component" value="Unassembled WGS sequence"/>
</dbReference>
<dbReference type="InterPro" id="IPR034660">
    <property type="entry name" value="DinB/YfiT-like"/>
</dbReference>
<feature type="domain" description="Mycothiol-dependent maleylpyruvate isomerase metal-binding" evidence="1">
    <location>
        <begin position="6"/>
        <end position="128"/>
    </location>
</feature>
<dbReference type="NCBIfam" id="TIGR03083">
    <property type="entry name" value="maleylpyruvate isomerase family mycothiol-dependent enzyme"/>
    <property type="match status" value="1"/>
</dbReference>
<reference evidence="2 3" key="1">
    <citation type="submission" date="2020-02" db="EMBL/GenBank/DDBJ databases">
        <authorList>
            <person name="Li X.-J."/>
            <person name="Han X.-M."/>
        </authorList>
    </citation>
    <scope>NUCLEOTIDE SEQUENCE [LARGE SCALE GENOMIC DNA]</scope>
    <source>
        <strain evidence="2 3">CCTCC AB 2017055</strain>
    </source>
</reference>
<dbReference type="InterPro" id="IPR024344">
    <property type="entry name" value="MDMPI_metal-binding"/>
</dbReference>
<gene>
    <name evidence="2" type="ORF">G1H10_09470</name>
</gene>
<dbReference type="RefSeq" id="WP_163736014.1">
    <property type="nucleotide sequence ID" value="NZ_JAAGOA010000005.1"/>
</dbReference>
<proteinExistence type="predicted"/>
<dbReference type="SUPFAM" id="SSF109854">
    <property type="entry name" value="DinB/YfiT-like putative metalloenzymes"/>
    <property type="match status" value="1"/>
</dbReference>
<dbReference type="Pfam" id="PF11716">
    <property type="entry name" value="MDMPI_N"/>
    <property type="match status" value="1"/>
</dbReference>
<comment type="caution">
    <text evidence="2">The sequence shown here is derived from an EMBL/GenBank/DDBJ whole genome shotgun (WGS) entry which is preliminary data.</text>
</comment>
<dbReference type="GO" id="GO:0046872">
    <property type="term" value="F:metal ion binding"/>
    <property type="evidence" value="ECO:0007669"/>
    <property type="project" value="InterPro"/>
</dbReference>
<dbReference type="AlphaFoldDB" id="A0A6L9S763"/>
<dbReference type="EMBL" id="JAAGOA010000005">
    <property type="protein sequence ID" value="NEE00398.1"/>
    <property type="molecule type" value="Genomic_DNA"/>
</dbReference>
<dbReference type="InterPro" id="IPR017520">
    <property type="entry name" value="CHP03086"/>
</dbReference>
<name>A0A6L9S763_9ACTN</name>
<evidence type="ECO:0000313" key="3">
    <source>
        <dbReference type="Proteomes" id="UP000475214"/>
    </source>
</evidence>
<dbReference type="InterPro" id="IPR017517">
    <property type="entry name" value="Maleyloyr_isom"/>
</dbReference>
<dbReference type="Gene3D" id="1.20.120.450">
    <property type="entry name" value="dinb family like domain"/>
    <property type="match status" value="1"/>
</dbReference>
<evidence type="ECO:0000259" key="1">
    <source>
        <dbReference type="Pfam" id="PF11716"/>
    </source>
</evidence>
<evidence type="ECO:0000313" key="2">
    <source>
        <dbReference type="EMBL" id="NEE00398.1"/>
    </source>
</evidence>